<reference evidence="15" key="1">
    <citation type="submission" date="2011-08" db="EMBL/GenBank/DDBJ databases">
        <authorList>
            <person name="Rombauts S."/>
        </authorList>
    </citation>
    <scope>NUCLEOTIDE SEQUENCE</scope>
    <source>
        <strain evidence="15">London</strain>
    </source>
</reference>
<dbReference type="GO" id="GO:0004519">
    <property type="term" value="F:endonuclease activity"/>
    <property type="evidence" value="ECO:0007669"/>
    <property type="project" value="UniProtKB-KW"/>
</dbReference>
<sequence length="3100" mass="358314">MNISTFQMATTAGLPSDSVYKFEYCFNTTTVKLLKNLEIKEMGKLLTKWGINYIDNNEVIKKQFFDAVATLFALSNFPTATLEIMEATEVDHITEIKIPQWVKEFRSEGIPESDIREIVIKVGNAPKHMKLTPESSIKRLAIGSPAKRVLQQAIKDWKSEPTTTKKTVKPDVNVDDLIDSDYDYEDTLSQILSETNRETDRNQLRDRGHRRSSIRRSSVRDSPRSTDDEEESEVHRRSLLRKCKPKLPVLPPFTQGMEAWGWLQAVKRNLMIERCHDDDKLYVLQKAMAYEFLPIAKQLDQEKHTSKSYIAGLEKALRNPACLAQATAEFHALKWNYDVHPNEFFKKLEDMVVKIKGEPSKAEFIQDVLLRIPTELRDNLIRSRSTKSFETLKAAMVDDYYIELRKRSEKKSDKNTPEKYKESYKKEGNRDNRDSKDDKRGERSEERKNFNSFRGASSRPPFRCYNCNRMGHTSRDCRMPRRGYSDRNQTDKPNTFQPAQLRMQNQPTYGKGNGNGNPSTPKESANLVNEANIQGKKLPKAPVHEFMFMTSEYEEEEPVELITRIDATVRNFPTVRLNLCYPDRKMIKTGDVLIDTGASTACIDYELAQQLNAYVLSSNVAVRGIIGGSFQPVEGAAYAIMKHSKMQTAKVVKFQVMRNLEPMMVFGTRFTDVFFVGMVNYGGYYQVNLKEKVDGEWLSPELMFRFCTPEESYELIDQPEVPINTIKEAQKLVNTLNELPNSPWFEKEITPHVDPKQEVIRQNFIHELSMVKEFDNVYPVYLHIEQKELSLAERLLKRMDENLKTEKRMELLSILMLFPEVFSQSKADLGLVPWERWPIKIDIEGNEVPYQKPYPCTIEKRLEYQKIIADLLENDIIEDASDAKGGSPAMLIGKPDGSFRLLNDLRAVNRLTKVVYHPMPRIDDCLEAIRGAKFFNMFDLYQGYFQIEIPPSERGKTVFVTPDGKYQYKRLPMGLACAPFEFQRLMNTVLNGLNYTECLGYFDDIPVIGKSWTDLLENTKLVLERLRDWNLKVKTDKCKFGVTELILLGHLVNGEGIRPDPDKVAALKRLPYPNSVRQLQSQLGCYNYFARYIHNFSKLAAPLYRLVSKERKFKMLRQDHEALDKLKNSLIETTMLAHFDPNMRKKLTVDASDIACGGILLQEDENQPIPEGFQSLREVPLEKIKCWKPLYFFSQRIAKHQESYSVSEKECLSVLIAIRKFRHYLDGEEFLVETDHHALCQLPKLKFKNQRLERWTIILSSYKFKVIYAKGETHGPDCLSRYQNEWDHRKQIDPEKEYIENLFLVEYKVNFDKTELAESNESEIRDVKEIDSTLEKSLLVHVYHYQTDENWKINLVQFQQEDEVIKAIINELISDAKSKKHEKFLFINNLLFIKPTIGHDLNRIVINDKVLEKLFIEEHCSPIGGHFGIEKTYLQLSRRFWMPSMYEKVKELCQNCEKCYIGKSSNCTFSEPSLKPIPETVLDRLEMDAQGPLTFKNGAKKVILVLIDTLTRFVYAKLYTNQTSSTVISFLNEFFSLYGFPSIIQTDRGRNFLSGDVSKHLKNVGIKHEISNAYHPQSQGIVERVNRTIAERLRTSIIDAEKVDLKTYLEDALIAINGSIHKIHRFSPYFLVYGKQMKKPIDLQLELESPQDKPVEECRKLARERLIKQQVYYQNRLQSVTRRNPYSIGSLCYVKNSAPSLGTTKKLVQKFFGPYFVLGVKKGSALLLNPETRERFTSNLELTRPHVGVIPESLTQLRDEIVQSAENETQQTFAEDGNDNESDLNETLKHFNAYDQSFNEEIDNSLDVNVSSSSNDLNEDDNASDNEKSTIADEEFYADLNQFNRKKKRRKYKTANREIMMDNAILNNSNEDLEGPVTRRRRNEFVCLILISTIKADKSISMLENQLKFENQIENQLNKLIEEETIEKIRVNKLTKVNESETLKRFKDSANKPNNCSRAFGNQQLTERTKVLTESLSLPLSLSQVDLFVKVKFFDFNHFLKNFNSFCAEFIQQLTCFTSASSNYSLCLIKFDSKSKKSFSSKVFDLCNCLTNSFSFSELQRGKFVPIELNIELDLIYFWKLFVKQFCEIVFVSRIAILRKMSSPSPSRQLESEDSNDSIAFAIQLGKQLAKIPIRAPVVDLTTEQSNAEENSTSEVKTEKVDDQWGNWGLTPQSTGESSKDADLQWPGDDDVVDTDIYDIDLVNTDARYAKFKIYDPLPKRTALGLSTFNHKEKDTSPYPPPEPNQRRFNTLFPAPRPPTEEEQHDFTRLEFFTSVHDDVKANMEKAEKDRAWFETFIREKIQFNVAETNLDKVSFSKLVKGLSAGQVIHPELARFKSLITCNLCEQIAILPKVCAKCTKPYCIICIRWLQGLPSDLGLETIKGLDEFLCVNQVCLISVERYGYPKYKFMENPELRKFYEEATFKCIHMFCEHKLKVNQLANHYQSCKRGPINYKFDKTLQRQFMSGPVREELNKQPISIASLMPAHIKKQDAPISIPEMWKQRAMVYSFLVQKRQKDPSCITPLQMRAAANFCNNYWNNYKRIKDPTEPIDEAEEFVLKLGFPSCSETPIPEVERRWPMTQCSKVPEYLLRESANWRRWNKYMDPIPDDLSETSSVMLYALDIEDPESPFVRIDPFERLSPEEAEKAREFAAKHLPSCFNPRSIYKAPSPRSTSQWNLHYVNVRRQKLAESFKNRPKANIPKMLDEQMKVIEEFASTCPDRHLIFSINMFYIRIKENAKLRPRPCWIAIIDGNSEVVYETFVKYKEIDYVDESFHGLTAKDLQHARPLATARDQVLKYLACGNKIIGCGLINQFSSLGLSEFDIVHLRPKFREITNFYSPYFESPMTLHAVAFLWFCGYTLPAIAHSPVVEAITALRLYYLQWSAIERKAFEFNGIHNENQSQTCGNRITATLLKEFDEGIAKGLCSWPEEWKTNPRISKYPRYDEHCVHPSKLVIQVPNEMTKPDVHKTYDNYTPQSRNKRIIQAIQAAKRSNLTTIIERVEPEPKSAKPSPVLSPASSKSGSYHTPPTRSRSSSCSSNHSSHSQRSHHSNHSRHSRHSQPSSRNNSKPNSREGSRNSSRRSSVSREQGDSERKSLIV</sequence>
<dbReference type="PROSITE" id="PS50994">
    <property type="entry name" value="INTEGRASE"/>
    <property type="match status" value="1"/>
</dbReference>
<feature type="coiled-coil region" evidence="9">
    <location>
        <begin position="782"/>
        <end position="809"/>
    </location>
</feature>
<dbReference type="Gene3D" id="4.10.60.10">
    <property type="entry name" value="Zinc finger, CCHC-type"/>
    <property type="match status" value="1"/>
</dbReference>
<protein>
    <recommendedName>
        <fullName evidence="1">RNA-directed DNA polymerase</fullName>
        <ecNumber evidence="1">2.7.7.49</ecNumber>
    </recommendedName>
</protein>
<evidence type="ECO:0000256" key="7">
    <source>
        <dbReference type="ARBA" id="ARBA00022918"/>
    </source>
</evidence>
<dbReference type="EnsemblMetazoa" id="tetur102g00020.1">
    <property type="protein sequence ID" value="tetur102g00020.1"/>
    <property type="gene ID" value="tetur102g00020"/>
</dbReference>
<feature type="compositionally biased region" description="Basic and acidic residues" evidence="10">
    <location>
        <begin position="473"/>
        <end position="490"/>
    </location>
</feature>
<evidence type="ECO:0000256" key="6">
    <source>
        <dbReference type="ARBA" id="ARBA00022801"/>
    </source>
</evidence>
<evidence type="ECO:0000256" key="8">
    <source>
        <dbReference type="PROSITE-ProRule" id="PRU00047"/>
    </source>
</evidence>
<dbReference type="InterPro" id="IPR001878">
    <property type="entry name" value="Znf_CCHC"/>
</dbReference>
<keyword evidence="8" id="KW-0863">Zinc-finger</keyword>
<feature type="region of interest" description="Disordered" evidence="10">
    <location>
        <begin position="193"/>
        <end position="237"/>
    </location>
</feature>
<dbReference type="Pfam" id="PF17921">
    <property type="entry name" value="Integrase_H2C2"/>
    <property type="match status" value="1"/>
</dbReference>
<feature type="compositionally biased region" description="Low complexity" evidence="10">
    <location>
        <begin position="3061"/>
        <end position="3071"/>
    </location>
</feature>
<dbReference type="GO" id="GO:0003964">
    <property type="term" value="F:RNA-directed DNA polymerase activity"/>
    <property type="evidence" value="ECO:0007669"/>
    <property type="project" value="UniProtKB-KW"/>
</dbReference>
<feature type="domain" description="Reverse transcriptase" evidence="12">
    <location>
        <begin position="873"/>
        <end position="1052"/>
    </location>
</feature>
<dbReference type="InterPro" id="IPR041588">
    <property type="entry name" value="Integrase_H2C2"/>
</dbReference>
<evidence type="ECO:0000256" key="2">
    <source>
        <dbReference type="ARBA" id="ARBA00022679"/>
    </source>
</evidence>
<dbReference type="Proteomes" id="UP000015104">
    <property type="component" value="Unassembled WGS sequence"/>
</dbReference>
<dbReference type="SMART" id="SM00343">
    <property type="entry name" value="ZnF_C2HC"/>
    <property type="match status" value="1"/>
</dbReference>
<dbReference type="GO" id="GO:0042575">
    <property type="term" value="C:DNA polymerase complex"/>
    <property type="evidence" value="ECO:0007669"/>
    <property type="project" value="UniProtKB-ARBA"/>
</dbReference>
<feature type="compositionally biased region" description="Polar residues" evidence="10">
    <location>
        <begin position="491"/>
        <end position="508"/>
    </location>
</feature>
<dbReference type="SUPFAM" id="SSF53098">
    <property type="entry name" value="Ribonuclease H-like"/>
    <property type="match status" value="1"/>
</dbReference>
<evidence type="ECO:0000256" key="1">
    <source>
        <dbReference type="ARBA" id="ARBA00012493"/>
    </source>
</evidence>
<dbReference type="EC" id="2.7.7.49" evidence="1"/>
<dbReference type="Pfam" id="PF00078">
    <property type="entry name" value="RVT_1"/>
    <property type="match status" value="1"/>
</dbReference>
<feature type="compositionally biased region" description="Basic and acidic residues" evidence="10">
    <location>
        <begin position="195"/>
        <end position="206"/>
    </location>
</feature>
<evidence type="ECO:0000256" key="10">
    <source>
        <dbReference type="SAM" id="MobiDB-lite"/>
    </source>
</evidence>
<feature type="compositionally biased region" description="Polar residues" evidence="10">
    <location>
        <begin position="3018"/>
        <end position="3031"/>
    </location>
</feature>
<evidence type="ECO:0000313" key="14">
    <source>
        <dbReference type="EnsemblMetazoa" id="tetur102g00020.1"/>
    </source>
</evidence>
<feature type="compositionally biased region" description="Low complexity" evidence="10">
    <location>
        <begin position="3032"/>
        <end position="3044"/>
    </location>
</feature>
<dbReference type="EMBL" id="CAEY01000009">
    <property type="status" value="NOT_ANNOTATED_CDS"/>
    <property type="molecule type" value="Genomic_DNA"/>
</dbReference>
<dbReference type="Pfam" id="PF00665">
    <property type="entry name" value="rve"/>
    <property type="match status" value="1"/>
</dbReference>
<dbReference type="Gene3D" id="3.30.70.270">
    <property type="match status" value="2"/>
</dbReference>
<feature type="domain" description="Integrase catalytic" evidence="13">
    <location>
        <begin position="1474"/>
        <end position="1636"/>
    </location>
</feature>
<accession>T1KEK1</accession>
<proteinExistence type="predicted"/>
<feature type="region of interest" description="Disordered" evidence="10">
    <location>
        <begin position="1809"/>
        <end position="1830"/>
    </location>
</feature>
<feature type="compositionally biased region" description="Basic and acidic residues" evidence="10">
    <location>
        <begin position="3089"/>
        <end position="3100"/>
    </location>
</feature>
<dbReference type="GO" id="GO:0016787">
    <property type="term" value="F:hydrolase activity"/>
    <property type="evidence" value="ECO:0007669"/>
    <property type="project" value="UniProtKB-KW"/>
</dbReference>
<feature type="domain" description="CCHC-type" evidence="11">
    <location>
        <begin position="463"/>
        <end position="478"/>
    </location>
</feature>
<feature type="compositionally biased region" description="Basic residues" evidence="10">
    <location>
        <begin position="3045"/>
        <end position="3060"/>
    </location>
</feature>
<keyword evidence="5" id="KW-0255">Endonuclease</keyword>
<dbReference type="PANTHER" id="PTHR37984:SF5">
    <property type="entry name" value="PROTEIN NYNRIN-LIKE"/>
    <property type="match status" value="1"/>
</dbReference>
<feature type="compositionally biased region" description="Basic and acidic residues" evidence="10">
    <location>
        <begin position="408"/>
        <end position="449"/>
    </location>
</feature>
<evidence type="ECO:0000256" key="5">
    <source>
        <dbReference type="ARBA" id="ARBA00022759"/>
    </source>
</evidence>
<dbReference type="FunFam" id="3.30.70.270:FF:000020">
    <property type="entry name" value="Transposon Tf2-6 polyprotein-like Protein"/>
    <property type="match status" value="1"/>
</dbReference>
<keyword evidence="8" id="KW-0479">Metal-binding</keyword>
<keyword evidence="6" id="KW-0378">Hydrolase</keyword>
<dbReference type="PROSITE" id="PS50878">
    <property type="entry name" value="RT_POL"/>
    <property type="match status" value="1"/>
</dbReference>
<dbReference type="Gene3D" id="1.10.340.70">
    <property type="match status" value="1"/>
</dbReference>
<dbReference type="Pfam" id="PF17917">
    <property type="entry name" value="RT_RNaseH"/>
    <property type="match status" value="1"/>
</dbReference>
<evidence type="ECO:0000313" key="15">
    <source>
        <dbReference type="Proteomes" id="UP000015104"/>
    </source>
</evidence>
<dbReference type="InterPro" id="IPR036875">
    <property type="entry name" value="Znf_CCHC_sf"/>
</dbReference>
<evidence type="ECO:0000256" key="9">
    <source>
        <dbReference type="SAM" id="Coils"/>
    </source>
</evidence>
<dbReference type="SUPFAM" id="SSF57756">
    <property type="entry name" value="Retrovirus zinc finger-like domains"/>
    <property type="match status" value="1"/>
</dbReference>
<dbReference type="CDD" id="cd01647">
    <property type="entry name" value="RT_LTR"/>
    <property type="match status" value="1"/>
</dbReference>
<keyword evidence="9" id="KW-0175">Coiled coil</keyword>
<dbReference type="GO" id="GO:0008270">
    <property type="term" value="F:zinc ion binding"/>
    <property type="evidence" value="ECO:0007669"/>
    <property type="project" value="UniProtKB-KW"/>
</dbReference>
<keyword evidence="7" id="KW-0695">RNA-directed DNA polymerase</keyword>
<dbReference type="GO" id="GO:0003676">
    <property type="term" value="F:nucleic acid binding"/>
    <property type="evidence" value="ECO:0007669"/>
    <property type="project" value="InterPro"/>
</dbReference>
<dbReference type="STRING" id="32264.T1KEK1"/>
<dbReference type="Gene3D" id="3.10.10.10">
    <property type="entry name" value="HIV Type 1 Reverse Transcriptase, subunit A, domain 1"/>
    <property type="match status" value="1"/>
</dbReference>
<dbReference type="Pfam" id="PF00098">
    <property type="entry name" value="zf-CCHC"/>
    <property type="match status" value="1"/>
</dbReference>
<keyword evidence="15" id="KW-1185">Reference proteome</keyword>
<evidence type="ECO:0000256" key="3">
    <source>
        <dbReference type="ARBA" id="ARBA00022695"/>
    </source>
</evidence>
<dbReference type="PROSITE" id="PS50158">
    <property type="entry name" value="ZF_CCHC"/>
    <property type="match status" value="1"/>
</dbReference>
<evidence type="ECO:0000259" key="11">
    <source>
        <dbReference type="PROSITE" id="PS50158"/>
    </source>
</evidence>
<name>T1KEK1_TETUR</name>
<dbReference type="InterPro" id="IPR041373">
    <property type="entry name" value="RT_RNaseH"/>
</dbReference>
<dbReference type="InterPro" id="IPR043128">
    <property type="entry name" value="Rev_trsase/Diguanyl_cyclase"/>
</dbReference>
<feature type="compositionally biased region" description="Low complexity" evidence="10">
    <location>
        <begin position="3078"/>
        <end position="3088"/>
    </location>
</feature>
<dbReference type="InterPro" id="IPR043502">
    <property type="entry name" value="DNA/RNA_pol_sf"/>
</dbReference>
<dbReference type="GO" id="GO:0015074">
    <property type="term" value="P:DNA integration"/>
    <property type="evidence" value="ECO:0007669"/>
    <property type="project" value="InterPro"/>
</dbReference>
<keyword evidence="4" id="KW-0540">Nuclease</keyword>
<evidence type="ECO:0000259" key="13">
    <source>
        <dbReference type="PROSITE" id="PS50994"/>
    </source>
</evidence>
<keyword evidence="3" id="KW-0548">Nucleotidyltransferase</keyword>
<dbReference type="InterPro" id="IPR050951">
    <property type="entry name" value="Retrovirus_Pol_polyprotein"/>
</dbReference>
<dbReference type="InterPro" id="IPR012337">
    <property type="entry name" value="RNaseH-like_sf"/>
</dbReference>
<evidence type="ECO:0000259" key="12">
    <source>
        <dbReference type="PROSITE" id="PS50878"/>
    </source>
</evidence>
<keyword evidence="8" id="KW-0862">Zinc</keyword>
<dbReference type="InterPro" id="IPR036397">
    <property type="entry name" value="RNaseH_sf"/>
</dbReference>
<dbReference type="SUPFAM" id="SSF56672">
    <property type="entry name" value="DNA/RNA polymerases"/>
    <property type="match status" value="1"/>
</dbReference>
<feature type="region of interest" description="Disordered" evidence="10">
    <location>
        <begin position="3003"/>
        <end position="3100"/>
    </location>
</feature>
<dbReference type="InterPro" id="IPR001584">
    <property type="entry name" value="Integrase_cat-core"/>
</dbReference>
<dbReference type="InterPro" id="IPR000477">
    <property type="entry name" value="RT_dom"/>
</dbReference>
<evidence type="ECO:0000256" key="4">
    <source>
        <dbReference type="ARBA" id="ARBA00022722"/>
    </source>
</evidence>
<reference evidence="14" key="2">
    <citation type="submission" date="2015-06" db="UniProtKB">
        <authorList>
            <consortium name="EnsemblMetazoa"/>
        </authorList>
    </citation>
    <scope>IDENTIFICATION</scope>
</reference>
<dbReference type="PANTHER" id="PTHR37984">
    <property type="entry name" value="PROTEIN CBG26694"/>
    <property type="match status" value="1"/>
</dbReference>
<dbReference type="HOGENOM" id="CLU_218872_0_0_1"/>
<dbReference type="CDD" id="cd09274">
    <property type="entry name" value="RNase_HI_RT_Ty3"/>
    <property type="match status" value="1"/>
</dbReference>
<dbReference type="Gene3D" id="3.30.420.10">
    <property type="entry name" value="Ribonuclease H-like superfamily/Ribonuclease H"/>
    <property type="match status" value="2"/>
</dbReference>
<organism evidence="14 15">
    <name type="scientific">Tetranychus urticae</name>
    <name type="common">Two-spotted spider mite</name>
    <dbReference type="NCBI Taxonomy" id="32264"/>
    <lineage>
        <taxon>Eukaryota</taxon>
        <taxon>Metazoa</taxon>
        <taxon>Ecdysozoa</taxon>
        <taxon>Arthropoda</taxon>
        <taxon>Chelicerata</taxon>
        <taxon>Arachnida</taxon>
        <taxon>Acari</taxon>
        <taxon>Acariformes</taxon>
        <taxon>Trombidiformes</taxon>
        <taxon>Prostigmata</taxon>
        <taxon>Eleutherengona</taxon>
        <taxon>Raphignathae</taxon>
        <taxon>Tetranychoidea</taxon>
        <taxon>Tetranychidae</taxon>
        <taxon>Tetranychus</taxon>
    </lineage>
</organism>
<keyword evidence="2" id="KW-0808">Transferase</keyword>
<feature type="region of interest" description="Disordered" evidence="10">
    <location>
        <begin position="2165"/>
        <end position="2186"/>
    </location>
</feature>
<feature type="region of interest" description="Disordered" evidence="10">
    <location>
        <begin position="408"/>
        <end position="524"/>
    </location>
</feature>